<feature type="compositionally biased region" description="Basic residues" evidence="1">
    <location>
        <begin position="1"/>
        <end position="13"/>
    </location>
</feature>
<protein>
    <submittedName>
        <fullName evidence="2">Uncharacterized protein</fullName>
    </submittedName>
</protein>
<proteinExistence type="predicted"/>
<reference evidence="2 3" key="1">
    <citation type="submission" date="2014-06" db="EMBL/GenBank/DDBJ databases">
        <authorList>
            <consortium name="DOE Joint Genome Institute"/>
            <person name="Kuo A."/>
            <person name="Kohler A."/>
            <person name="Nagy L.G."/>
            <person name="Floudas D."/>
            <person name="Copeland A."/>
            <person name="Barry K.W."/>
            <person name="Cichocki N."/>
            <person name="Veneault-Fourrey C."/>
            <person name="LaButti K."/>
            <person name="Lindquist E.A."/>
            <person name="Lipzen A."/>
            <person name="Lundell T."/>
            <person name="Morin E."/>
            <person name="Murat C."/>
            <person name="Sun H."/>
            <person name="Tunlid A."/>
            <person name="Henrissat B."/>
            <person name="Grigoriev I.V."/>
            <person name="Hibbett D.S."/>
            <person name="Martin F."/>
            <person name="Nordberg H.P."/>
            <person name="Cantor M.N."/>
            <person name="Hua S.X."/>
        </authorList>
    </citation>
    <scope>NUCLEOTIDE SEQUENCE [LARGE SCALE GENOMIC DNA]</scope>
    <source>
        <strain evidence="2 3">ATCC 200175</strain>
    </source>
</reference>
<dbReference type="EMBL" id="KN819341">
    <property type="protein sequence ID" value="KIJ14704.1"/>
    <property type="molecule type" value="Genomic_DNA"/>
</dbReference>
<feature type="region of interest" description="Disordered" evidence="1">
    <location>
        <begin position="1"/>
        <end position="70"/>
    </location>
</feature>
<gene>
    <name evidence="2" type="ORF">PAXINDRAFT_180902</name>
</gene>
<keyword evidence="3" id="KW-1185">Reference proteome</keyword>
<feature type="compositionally biased region" description="Low complexity" evidence="1">
    <location>
        <begin position="40"/>
        <end position="50"/>
    </location>
</feature>
<accession>A0A0C9SY07</accession>
<reference evidence="3" key="2">
    <citation type="submission" date="2015-01" db="EMBL/GenBank/DDBJ databases">
        <title>Evolutionary Origins and Diversification of the Mycorrhizal Mutualists.</title>
        <authorList>
            <consortium name="DOE Joint Genome Institute"/>
            <consortium name="Mycorrhizal Genomics Consortium"/>
            <person name="Kohler A."/>
            <person name="Kuo A."/>
            <person name="Nagy L.G."/>
            <person name="Floudas D."/>
            <person name="Copeland A."/>
            <person name="Barry K.W."/>
            <person name="Cichocki N."/>
            <person name="Veneault-Fourrey C."/>
            <person name="LaButti K."/>
            <person name="Lindquist E.A."/>
            <person name="Lipzen A."/>
            <person name="Lundell T."/>
            <person name="Morin E."/>
            <person name="Murat C."/>
            <person name="Riley R."/>
            <person name="Ohm R."/>
            <person name="Sun H."/>
            <person name="Tunlid A."/>
            <person name="Henrissat B."/>
            <person name="Grigoriev I.V."/>
            <person name="Hibbett D.S."/>
            <person name="Martin F."/>
        </authorList>
    </citation>
    <scope>NUCLEOTIDE SEQUENCE [LARGE SCALE GENOMIC DNA]</scope>
    <source>
        <strain evidence="3">ATCC 200175</strain>
    </source>
</reference>
<sequence length="111" mass="12251">MAKLAAKGRKLKLARPVLPTDAPSPISGNSRFDDLRTSKEQSPSSSSTPQAPEGDSLNDEGGRFRRRVNWRRREESLAMIASSHRARNSFNSLQLIQPPTSTMPTGIEPHL</sequence>
<evidence type="ECO:0000313" key="2">
    <source>
        <dbReference type="EMBL" id="KIJ14704.1"/>
    </source>
</evidence>
<evidence type="ECO:0000313" key="3">
    <source>
        <dbReference type="Proteomes" id="UP000053647"/>
    </source>
</evidence>
<dbReference type="HOGENOM" id="CLU_2159171_0_0_1"/>
<feature type="compositionally biased region" description="Polar residues" evidence="1">
    <location>
        <begin position="91"/>
        <end position="104"/>
    </location>
</feature>
<feature type="region of interest" description="Disordered" evidence="1">
    <location>
        <begin position="91"/>
        <end position="111"/>
    </location>
</feature>
<name>A0A0C9SY07_PAXIN</name>
<organism evidence="2 3">
    <name type="scientific">Paxillus involutus ATCC 200175</name>
    <dbReference type="NCBI Taxonomy" id="664439"/>
    <lineage>
        <taxon>Eukaryota</taxon>
        <taxon>Fungi</taxon>
        <taxon>Dikarya</taxon>
        <taxon>Basidiomycota</taxon>
        <taxon>Agaricomycotina</taxon>
        <taxon>Agaricomycetes</taxon>
        <taxon>Agaricomycetidae</taxon>
        <taxon>Boletales</taxon>
        <taxon>Paxilineae</taxon>
        <taxon>Paxillaceae</taxon>
        <taxon>Paxillus</taxon>
    </lineage>
</organism>
<evidence type="ECO:0000256" key="1">
    <source>
        <dbReference type="SAM" id="MobiDB-lite"/>
    </source>
</evidence>
<dbReference type="Proteomes" id="UP000053647">
    <property type="component" value="Unassembled WGS sequence"/>
</dbReference>
<dbReference type="AlphaFoldDB" id="A0A0C9SY07"/>